<dbReference type="InterPro" id="IPR038636">
    <property type="entry name" value="Wzi_sf"/>
</dbReference>
<comment type="caution">
    <text evidence="2">The sequence shown here is derived from an EMBL/GenBank/DDBJ whole genome shotgun (WGS) entry which is preliminary data.</text>
</comment>
<sequence>MNRFWGVFSLLFFGIFAANAQSSNVPLNKEYYYLLDRYEILNGGNSDYYTTVKAYKRSEVASFIEQMYTDSTQQFSLADQYNLTYLLRDNWEWISDDSLKASLAYAERPFLKHFYTAKSDFFSVEESNFDLHVNPVLHFSTGKDNNLDELAFINTRGAEVRGVIGNKIGFYFYMTENQSRTPDYIQDEVNKRKSIPGEGYYKMTSNGAYDYFQAKGYINFNVIDEIDLQFGYDRNFIGNGYRSMVLSDNATDYLFFRFNTKVWKLNYTNIFAQMIANNQKGDDGLFPRKYMAFHHLGVDITKNLNIGIFESISYGRDNGFDVTYFNPIIFYRAIEFQLGDNDSAMLGADLKWNFLKHFQLYGQFVIDDILLSEFFTGSGWFANKIGGQIGLKYINAFGVDNLDLQMEYNAARPYMYTHKGEVNYGNHQHYQQALAHPLGANFQEVIGIMRYQPSFMPKLSFVGKMFLSEQGIDITDEENWGSNIYLDYNVGKPDHGVPNNTDRNEYGHKIGQGVLSRNLILDGGLSYQVFHNFFVDMKYTFRWNHISDPEQPAPIEHKTNFVGMGLRWNIQQKTYDF</sequence>
<evidence type="ECO:0008006" key="4">
    <source>
        <dbReference type="Google" id="ProtNLM"/>
    </source>
</evidence>
<dbReference type="Gene3D" id="2.40.160.130">
    <property type="entry name" value="Capsule assembly protein Wzi"/>
    <property type="match status" value="1"/>
</dbReference>
<feature type="chain" id="PRO_5016396752" description="Capsule assembly protein Wzi" evidence="1">
    <location>
        <begin position="21"/>
        <end position="577"/>
    </location>
</feature>
<dbReference type="Proteomes" id="UP000245535">
    <property type="component" value="Unassembled WGS sequence"/>
</dbReference>
<protein>
    <recommendedName>
        <fullName evidence="4">Capsule assembly protein Wzi</fullName>
    </recommendedName>
</protein>
<evidence type="ECO:0000313" key="2">
    <source>
        <dbReference type="EMBL" id="PWJ36066.1"/>
    </source>
</evidence>
<reference evidence="2 3" key="1">
    <citation type="submission" date="2018-03" db="EMBL/GenBank/DDBJ databases">
        <title>Genomic Encyclopedia of Archaeal and Bacterial Type Strains, Phase II (KMG-II): from individual species to whole genera.</title>
        <authorList>
            <person name="Goeker M."/>
        </authorList>
    </citation>
    <scope>NUCLEOTIDE SEQUENCE [LARGE SCALE GENOMIC DNA]</scope>
    <source>
        <strain evidence="2 3">DSM 28229</strain>
    </source>
</reference>
<evidence type="ECO:0000313" key="3">
    <source>
        <dbReference type="Proteomes" id="UP000245535"/>
    </source>
</evidence>
<gene>
    <name evidence="2" type="ORF">BC781_10981</name>
</gene>
<organism evidence="2 3">
    <name type="scientific">Sediminitomix flava</name>
    <dbReference type="NCBI Taxonomy" id="379075"/>
    <lineage>
        <taxon>Bacteria</taxon>
        <taxon>Pseudomonadati</taxon>
        <taxon>Bacteroidota</taxon>
        <taxon>Cytophagia</taxon>
        <taxon>Cytophagales</taxon>
        <taxon>Flammeovirgaceae</taxon>
        <taxon>Sediminitomix</taxon>
    </lineage>
</organism>
<accession>A0A315Z2Q4</accession>
<dbReference type="OrthoDB" id="9808260at2"/>
<dbReference type="EMBL" id="QGDO01000009">
    <property type="protein sequence ID" value="PWJ36066.1"/>
    <property type="molecule type" value="Genomic_DNA"/>
</dbReference>
<dbReference type="RefSeq" id="WP_146201762.1">
    <property type="nucleotide sequence ID" value="NZ_QGDO01000009.1"/>
</dbReference>
<keyword evidence="1" id="KW-0732">Signal</keyword>
<feature type="signal peptide" evidence="1">
    <location>
        <begin position="1"/>
        <end position="20"/>
    </location>
</feature>
<proteinExistence type="predicted"/>
<name>A0A315Z2Q4_SEDFL</name>
<keyword evidence="3" id="KW-1185">Reference proteome</keyword>
<dbReference type="AlphaFoldDB" id="A0A315Z2Q4"/>
<evidence type="ECO:0000256" key="1">
    <source>
        <dbReference type="SAM" id="SignalP"/>
    </source>
</evidence>